<sequence>MMIKQQKLVMSPYTDLYDLIIPKDNILRKIKNLVDFSFVYDEIIDTYCFNNGRGAIDPIMMFKYLMLKITFDLSDVDVVERSKYDMSFKYFLDIAPEASVIDPSSLTKFRKLRLKDSNMLDLLINKTVSIAIKKGILKSKSIIVDSTHTKARYNQLSP</sequence>
<dbReference type="EMBL" id="JBJIAA010000051">
    <property type="protein sequence ID" value="MFL0253351.1"/>
    <property type="molecule type" value="Genomic_DNA"/>
</dbReference>
<protein>
    <submittedName>
        <fullName evidence="2">Transposase</fullName>
    </submittedName>
</protein>
<evidence type="ECO:0000313" key="3">
    <source>
        <dbReference type="Proteomes" id="UP001623592"/>
    </source>
</evidence>
<gene>
    <name evidence="2" type="ORF">ACJDT4_23375</name>
</gene>
<dbReference type="Pfam" id="PF05598">
    <property type="entry name" value="DUF772"/>
    <property type="match status" value="1"/>
</dbReference>
<evidence type="ECO:0000259" key="1">
    <source>
        <dbReference type="Pfam" id="PF05598"/>
    </source>
</evidence>
<dbReference type="PANTHER" id="PTHR35604">
    <property type="entry name" value="TRANSPOSASE INSH FOR INSERTION SEQUENCE ELEMENT IS5A-RELATED"/>
    <property type="match status" value="1"/>
</dbReference>
<reference evidence="2 3" key="1">
    <citation type="submission" date="2024-11" db="EMBL/GenBank/DDBJ databases">
        <authorList>
            <person name="Heng Y.C."/>
            <person name="Lim A.C.H."/>
            <person name="Lee J.K.Y."/>
            <person name="Kittelmann S."/>
        </authorList>
    </citation>
    <scope>NUCLEOTIDE SEQUENCE [LARGE SCALE GENOMIC DNA]</scope>
    <source>
        <strain evidence="2 3">WILCCON 0114</strain>
    </source>
</reference>
<dbReference type="Proteomes" id="UP001623592">
    <property type="component" value="Unassembled WGS sequence"/>
</dbReference>
<dbReference type="InterPro" id="IPR008490">
    <property type="entry name" value="Transposase_InsH_N"/>
</dbReference>
<evidence type="ECO:0000313" key="2">
    <source>
        <dbReference type="EMBL" id="MFL0253351.1"/>
    </source>
</evidence>
<feature type="non-terminal residue" evidence="2">
    <location>
        <position position="158"/>
    </location>
</feature>
<dbReference type="PANTHER" id="PTHR35604:SF2">
    <property type="entry name" value="TRANSPOSASE INSH FOR INSERTION SEQUENCE ELEMENT IS5A-RELATED"/>
    <property type="match status" value="1"/>
</dbReference>
<organism evidence="2 3">
    <name type="scientific">Clostridium neuense</name>
    <dbReference type="NCBI Taxonomy" id="1728934"/>
    <lineage>
        <taxon>Bacteria</taxon>
        <taxon>Bacillati</taxon>
        <taxon>Bacillota</taxon>
        <taxon>Clostridia</taxon>
        <taxon>Eubacteriales</taxon>
        <taxon>Clostridiaceae</taxon>
        <taxon>Clostridium</taxon>
    </lineage>
</organism>
<feature type="domain" description="Transposase InsH N-terminal" evidence="1">
    <location>
        <begin position="20"/>
        <end position="111"/>
    </location>
</feature>
<dbReference type="RefSeq" id="WP_406790019.1">
    <property type="nucleotide sequence ID" value="NZ_JBJIAA010000051.1"/>
</dbReference>
<comment type="caution">
    <text evidence="2">The sequence shown here is derived from an EMBL/GenBank/DDBJ whole genome shotgun (WGS) entry which is preliminary data.</text>
</comment>
<keyword evidence="3" id="KW-1185">Reference proteome</keyword>
<name>A0ABW8TM55_9CLOT</name>
<proteinExistence type="predicted"/>
<accession>A0ABW8TM55</accession>